<feature type="transmembrane region" description="Helical" evidence="1">
    <location>
        <begin position="104"/>
        <end position="122"/>
    </location>
</feature>
<sequence length="127" mass="13523">MLAAATHPCLTAMLLAVLSTYAAFRLDAAEDQGPLVLTSGETFMAGLFLALAILYTIYLLVLSVPALLMAPYPVSRKTRLLVYLAAATAAGIGIPAVPDRFAPLFPVSALLFYLADSLRLSLLNQPR</sequence>
<dbReference type="KEGG" id="paun:MJA45_25310"/>
<dbReference type="RefSeq" id="WP_315604673.1">
    <property type="nucleotide sequence ID" value="NZ_CP130318.1"/>
</dbReference>
<feature type="transmembrane region" description="Helical" evidence="1">
    <location>
        <begin position="80"/>
        <end position="98"/>
    </location>
</feature>
<keyword evidence="1" id="KW-1133">Transmembrane helix</keyword>
<reference evidence="2 3" key="1">
    <citation type="submission" date="2022-02" db="EMBL/GenBank/DDBJ databases">
        <title>Paenibacillus sp. MBLB1776 Whole Genome Shotgun Sequencing.</title>
        <authorList>
            <person name="Hwang C.Y."/>
            <person name="Cho E.-S."/>
            <person name="Seo M.-J."/>
        </authorList>
    </citation>
    <scope>NUCLEOTIDE SEQUENCE [LARGE SCALE GENOMIC DNA]</scope>
    <source>
        <strain evidence="2 3">MBLB1776</strain>
    </source>
</reference>
<organism evidence="2 3">
    <name type="scientific">Paenibacillus aurantius</name>
    <dbReference type="NCBI Taxonomy" id="2918900"/>
    <lineage>
        <taxon>Bacteria</taxon>
        <taxon>Bacillati</taxon>
        <taxon>Bacillota</taxon>
        <taxon>Bacilli</taxon>
        <taxon>Bacillales</taxon>
        <taxon>Paenibacillaceae</taxon>
        <taxon>Paenibacillus</taxon>
    </lineage>
</organism>
<evidence type="ECO:0000313" key="3">
    <source>
        <dbReference type="Proteomes" id="UP001305702"/>
    </source>
</evidence>
<evidence type="ECO:0000256" key="1">
    <source>
        <dbReference type="SAM" id="Phobius"/>
    </source>
</evidence>
<gene>
    <name evidence="2" type="ORF">MJA45_25310</name>
</gene>
<keyword evidence="1" id="KW-0472">Membrane</keyword>
<dbReference type="Proteomes" id="UP001305702">
    <property type="component" value="Chromosome"/>
</dbReference>
<protein>
    <submittedName>
        <fullName evidence="2">Uncharacterized protein</fullName>
    </submittedName>
</protein>
<proteinExistence type="predicted"/>
<dbReference type="AlphaFoldDB" id="A0AA96LCY1"/>
<keyword evidence="3" id="KW-1185">Reference proteome</keyword>
<name>A0AA96LCY1_9BACL</name>
<feature type="transmembrane region" description="Helical" evidence="1">
    <location>
        <begin position="44"/>
        <end position="68"/>
    </location>
</feature>
<evidence type="ECO:0000313" key="2">
    <source>
        <dbReference type="EMBL" id="WNQ10898.1"/>
    </source>
</evidence>
<keyword evidence="1" id="KW-0812">Transmembrane</keyword>
<accession>A0AA96LCY1</accession>
<dbReference type="EMBL" id="CP130318">
    <property type="protein sequence ID" value="WNQ10898.1"/>
    <property type="molecule type" value="Genomic_DNA"/>
</dbReference>